<accession>A0AAV4T0W9</accession>
<comment type="caution">
    <text evidence="2">The sequence shown here is derived from an EMBL/GenBank/DDBJ whole genome shotgun (WGS) entry which is preliminary data.</text>
</comment>
<evidence type="ECO:0000256" key="1">
    <source>
        <dbReference type="SAM" id="MobiDB-lite"/>
    </source>
</evidence>
<dbReference type="EMBL" id="BPLR01010310">
    <property type="protein sequence ID" value="GIY38477.1"/>
    <property type="molecule type" value="Genomic_DNA"/>
</dbReference>
<reference evidence="2 3" key="1">
    <citation type="submission" date="2021-06" db="EMBL/GenBank/DDBJ databases">
        <title>Caerostris extrusa draft genome.</title>
        <authorList>
            <person name="Kono N."/>
            <person name="Arakawa K."/>
        </authorList>
    </citation>
    <scope>NUCLEOTIDE SEQUENCE [LARGE SCALE GENOMIC DNA]</scope>
</reference>
<name>A0AAV4T0W9_CAEEX</name>
<dbReference type="AlphaFoldDB" id="A0AAV4T0W9"/>
<dbReference type="Proteomes" id="UP001054945">
    <property type="component" value="Unassembled WGS sequence"/>
</dbReference>
<evidence type="ECO:0000313" key="3">
    <source>
        <dbReference type="Proteomes" id="UP001054945"/>
    </source>
</evidence>
<organism evidence="2 3">
    <name type="scientific">Caerostris extrusa</name>
    <name type="common">Bark spider</name>
    <name type="synonym">Caerostris bankana</name>
    <dbReference type="NCBI Taxonomy" id="172846"/>
    <lineage>
        <taxon>Eukaryota</taxon>
        <taxon>Metazoa</taxon>
        <taxon>Ecdysozoa</taxon>
        <taxon>Arthropoda</taxon>
        <taxon>Chelicerata</taxon>
        <taxon>Arachnida</taxon>
        <taxon>Araneae</taxon>
        <taxon>Araneomorphae</taxon>
        <taxon>Entelegynae</taxon>
        <taxon>Araneoidea</taxon>
        <taxon>Araneidae</taxon>
        <taxon>Caerostris</taxon>
    </lineage>
</organism>
<feature type="compositionally biased region" description="Polar residues" evidence="1">
    <location>
        <begin position="90"/>
        <end position="104"/>
    </location>
</feature>
<feature type="region of interest" description="Disordered" evidence="1">
    <location>
        <begin position="80"/>
        <end position="104"/>
    </location>
</feature>
<sequence length="104" mass="11980">MPQRPLAKEIRNHQDTLNEESCCHPFLIKEINCPLNRTPKTFEVSTTGSFRMKFIQLNLLLLLICKNIFFFQNPLSCNKSRPNRGRHCESVNSEISKNGGETSK</sequence>
<evidence type="ECO:0000313" key="2">
    <source>
        <dbReference type="EMBL" id="GIY38477.1"/>
    </source>
</evidence>
<evidence type="ECO:0008006" key="4">
    <source>
        <dbReference type="Google" id="ProtNLM"/>
    </source>
</evidence>
<proteinExistence type="predicted"/>
<protein>
    <recommendedName>
        <fullName evidence="4">Transmembrane protein</fullName>
    </recommendedName>
</protein>
<gene>
    <name evidence="2" type="ORF">CEXT_475901</name>
</gene>
<keyword evidence="3" id="KW-1185">Reference proteome</keyword>